<sequence length="317" mass="35574">MNLCAHYTRSSLIILYDYPTFGLFYCLTCGIFSLTAIIGNSIVFYAFWISGSLNQASKMLLLSLAASDLGIGLMVLPLNAVLMSQMYGLLRSNKIVKDQNVMATCPLLKATIFLSTFFCGASLMTVGTISIDRYLSLLLHLRYRQLVTLTRIRTVLATIWITSFLAAMLETLLALNVIINTSGVVLVISVASFAYWKIYTIALRHQNQICVQDAHQNQICQLTQFARAKKMAMKTFSIFVVLVICNAPSIVTIPMFLTADSPSSLLILFTHLSIFLIFFNASLNPVVYCWKISEVRKICENILKLLLFRKFLQSGHR</sequence>
<keyword evidence="6 10" id="KW-0472">Membrane</keyword>
<dbReference type="SUPFAM" id="SSF81321">
    <property type="entry name" value="Family A G protein-coupled receptor-like"/>
    <property type="match status" value="1"/>
</dbReference>
<comment type="caution">
    <text evidence="12">The sequence shown here is derived from an EMBL/GenBank/DDBJ whole genome shotgun (WGS) entry which is preliminary data.</text>
</comment>
<keyword evidence="4 10" id="KW-1133">Transmembrane helix</keyword>
<keyword evidence="8 9" id="KW-0807">Transducer</keyword>
<organism evidence="12 13">
    <name type="scientific">Porites evermanni</name>
    <dbReference type="NCBI Taxonomy" id="104178"/>
    <lineage>
        <taxon>Eukaryota</taxon>
        <taxon>Metazoa</taxon>
        <taxon>Cnidaria</taxon>
        <taxon>Anthozoa</taxon>
        <taxon>Hexacorallia</taxon>
        <taxon>Scleractinia</taxon>
        <taxon>Fungiina</taxon>
        <taxon>Poritidae</taxon>
        <taxon>Porites</taxon>
    </lineage>
</organism>
<dbReference type="PROSITE" id="PS00237">
    <property type="entry name" value="G_PROTEIN_RECEP_F1_1"/>
    <property type="match status" value="1"/>
</dbReference>
<dbReference type="Proteomes" id="UP001159427">
    <property type="component" value="Unassembled WGS sequence"/>
</dbReference>
<feature type="transmembrane region" description="Helical" evidence="10">
    <location>
        <begin position="60"/>
        <end position="87"/>
    </location>
</feature>
<feature type="transmembrane region" description="Helical" evidence="10">
    <location>
        <begin position="265"/>
        <end position="287"/>
    </location>
</feature>
<feature type="transmembrane region" description="Helical" evidence="10">
    <location>
        <begin position="236"/>
        <end position="259"/>
    </location>
</feature>
<dbReference type="EMBL" id="CALNXI010002497">
    <property type="protein sequence ID" value="CAH3188302.1"/>
    <property type="molecule type" value="Genomic_DNA"/>
</dbReference>
<evidence type="ECO:0000256" key="10">
    <source>
        <dbReference type="SAM" id="Phobius"/>
    </source>
</evidence>
<comment type="subcellular location">
    <subcellularLocation>
        <location evidence="1">Cell membrane</location>
        <topology evidence="1">Multi-pass membrane protein</topology>
    </subcellularLocation>
</comment>
<keyword evidence="3 9" id="KW-0812">Transmembrane</keyword>
<dbReference type="CDD" id="cd00637">
    <property type="entry name" value="7tm_classA_rhodopsin-like"/>
    <property type="match status" value="1"/>
</dbReference>
<dbReference type="Gene3D" id="1.20.1070.10">
    <property type="entry name" value="Rhodopsin 7-helix transmembrane proteins"/>
    <property type="match status" value="2"/>
</dbReference>
<protein>
    <recommendedName>
        <fullName evidence="11">G-protein coupled receptors family 1 profile domain-containing protein</fullName>
    </recommendedName>
</protein>
<evidence type="ECO:0000256" key="8">
    <source>
        <dbReference type="ARBA" id="ARBA00023224"/>
    </source>
</evidence>
<feature type="transmembrane region" description="Helical" evidence="10">
    <location>
        <begin position="22"/>
        <end position="48"/>
    </location>
</feature>
<dbReference type="PANTHER" id="PTHR24249:SF372">
    <property type="entry name" value="G-PROTEIN COUPLED RECEPTORS FAMILY 1 PROFILE DOMAIN-CONTAINING PROTEIN"/>
    <property type="match status" value="1"/>
</dbReference>
<keyword evidence="5 9" id="KW-0297">G-protein coupled receptor</keyword>
<evidence type="ECO:0000256" key="1">
    <source>
        <dbReference type="ARBA" id="ARBA00004651"/>
    </source>
</evidence>
<dbReference type="InterPro" id="IPR000276">
    <property type="entry name" value="GPCR_Rhodpsn"/>
</dbReference>
<evidence type="ECO:0000256" key="5">
    <source>
        <dbReference type="ARBA" id="ARBA00023040"/>
    </source>
</evidence>
<feature type="domain" description="G-protein coupled receptors family 1 profile" evidence="11">
    <location>
        <begin position="39"/>
        <end position="288"/>
    </location>
</feature>
<keyword evidence="7 9" id="KW-0675">Receptor</keyword>
<keyword evidence="2" id="KW-1003">Cell membrane</keyword>
<evidence type="ECO:0000313" key="12">
    <source>
        <dbReference type="EMBL" id="CAH3188302.1"/>
    </source>
</evidence>
<evidence type="ECO:0000313" key="13">
    <source>
        <dbReference type="Proteomes" id="UP001159427"/>
    </source>
</evidence>
<evidence type="ECO:0000256" key="9">
    <source>
        <dbReference type="RuleBase" id="RU000688"/>
    </source>
</evidence>
<comment type="similarity">
    <text evidence="9">Belongs to the G-protein coupled receptor 1 family.</text>
</comment>
<evidence type="ECO:0000256" key="6">
    <source>
        <dbReference type="ARBA" id="ARBA00023136"/>
    </source>
</evidence>
<dbReference type="PROSITE" id="PS50262">
    <property type="entry name" value="G_PROTEIN_RECEP_F1_2"/>
    <property type="match status" value="1"/>
</dbReference>
<proteinExistence type="inferred from homology"/>
<dbReference type="Pfam" id="PF00001">
    <property type="entry name" value="7tm_1"/>
    <property type="match status" value="1"/>
</dbReference>
<evidence type="ECO:0000259" key="11">
    <source>
        <dbReference type="PROSITE" id="PS50262"/>
    </source>
</evidence>
<dbReference type="PANTHER" id="PTHR24249">
    <property type="entry name" value="HISTAMINE RECEPTOR-RELATED G-PROTEIN COUPLED RECEPTOR"/>
    <property type="match status" value="1"/>
</dbReference>
<feature type="transmembrane region" description="Helical" evidence="10">
    <location>
        <begin position="107"/>
        <end position="131"/>
    </location>
</feature>
<evidence type="ECO:0000256" key="3">
    <source>
        <dbReference type="ARBA" id="ARBA00022692"/>
    </source>
</evidence>
<feature type="transmembrane region" description="Helical" evidence="10">
    <location>
        <begin position="175"/>
        <end position="196"/>
    </location>
</feature>
<reference evidence="12 13" key="1">
    <citation type="submission" date="2022-05" db="EMBL/GenBank/DDBJ databases">
        <authorList>
            <consortium name="Genoscope - CEA"/>
            <person name="William W."/>
        </authorList>
    </citation>
    <scope>NUCLEOTIDE SEQUENCE [LARGE SCALE GENOMIC DNA]</scope>
</reference>
<evidence type="ECO:0000256" key="4">
    <source>
        <dbReference type="ARBA" id="ARBA00022989"/>
    </source>
</evidence>
<dbReference type="PRINTS" id="PR00237">
    <property type="entry name" value="GPCRRHODOPSN"/>
</dbReference>
<evidence type="ECO:0000256" key="2">
    <source>
        <dbReference type="ARBA" id="ARBA00022475"/>
    </source>
</evidence>
<evidence type="ECO:0000256" key="7">
    <source>
        <dbReference type="ARBA" id="ARBA00023170"/>
    </source>
</evidence>
<name>A0ABN8S9B7_9CNID</name>
<dbReference type="InterPro" id="IPR050569">
    <property type="entry name" value="TAAR"/>
</dbReference>
<accession>A0ABN8S9B7</accession>
<keyword evidence="13" id="KW-1185">Reference proteome</keyword>
<gene>
    <name evidence="12" type="ORF">PEVE_00018330</name>
</gene>
<dbReference type="InterPro" id="IPR017452">
    <property type="entry name" value="GPCR_Rhodpsn_7TM"/>
</dbReference>